<dbReference type="GeneTree" id="ENSGT00390000010768"/>
<comment type="cofactor">
    <cofactor evidence="2">
        <name>Mg(2+)</name>
        <dbReference type="ChEBI" id="CHEBI:18420"/>
    </cofactor>
</comment>
<proteinExistence type="inferred from homology"/>
<feature type="binding site" evidence="9">
    <location>
        <position position="88"/>
    </location>
    <ligand>
        <name>a divalent metal cation</name>
        <dbReference type="ChEBI" id="CHEBI:60240"/>
    </ligand>
</feature>
<dbReference type="NCBIfam" id="TIGR00729">
    <property type="entry name" value="ribonuclease HII"/>
    <property type="match status" value="1"/>
</dbReference>
<reference evidence="12" key="2">
    <citation type="submission" date="2025-09" db="UniProtKB">
        <authorList>
            <consortium name="Ensembl"/>
        </authorList>
    </citation>
    <scope>IDENTIFICATION</scope>
</reference>
<dbReference type="GO" id="GO:0046872">
    <property type="term" value="F:metal ion binding"/>
    <property type="evidence" value="ECO:0007669"/>
    <property type="project" value="UniProtKB-KW"/>
</dbReference>
<dbReference type="FunFam" id="3.30.420.10:FF:000016">
    <property type="entry name" value="Ribonuclease"/>
    <property type="match status" value="1"/>
</dbReference>
<dbReference type="PANTHER" id="PTHR10954:SF7">
    <property type="entry name" value="RIBONUCLEASE H2 SUBUNIT A"/>
    <property type="match status" value="1"/>
</dbReference>
<evidence type="ECO:0000256" key="7">
    <source>
        <dbReference type="ARBA" id="ARBA00022801"/>
    </source>
</evidence>
<feature type="binding site" evidence="9">
    <location>
        <position position="87"/>
    </location>
    <ligand>
        <name>a divalent metal cation</name>
        <dbReference type="ChEBI" id="CHEBI:60240"/>
    </ligand>
</feature>
<dbReference type="Proteomes" id="UP001108240">
    <property type="component" value="Unplaced"/>
</dbReference>
<dbReference type="InterPro" id="IPR001352">
    <property type="entry name" value="RNase_HII/HIII"/>
</dbReference>
<keyword evidence="5 9" id="KW-0479">Metal-binding</keyword>
<evidence type="ECO:0000313" key="12">
    <source>
        <dbReference type="Ensembl" id="ENSCCRP00000118779.1"/>
    </source>
</evidence>
<dbReference type="Gene3D" id="3.30.420.10">
    <property type="entry name" value="Ribonuclease H-like superfamily/Ribonuclease H"/>
    <property type="match status" value="1"/>
</dbReference>
<comment type="function">
    <text evidence="8">Catalytic subunit of RNase HII, an endonuclease that specifically degrades the RNA of RNA:DNA hybrids. Participates in DNA replication, possibly by mediating the removal of lagging-strand Okazaki fragment RNA primers during DNA replication. Mediates the excision of single ribonucleotides from DNA:RNA duplexes.</text>
</comment>
<dbReference type="EC" id="3.1.26.4" evidence="10"/>
<dbReference type="GO" id="GO:0032299">
    <property type="term" value="C:ribonuclease H2 complex"/>
    <property type="evidence" value="ECO:0007669"/>
    <property type="project" value="TreeGrafter"/>
</dbReference>
<comment type="function">
    <text evidence="10">Endonuclease that specifically degrades the RNA of RNA-DNA hybrids.</text>
</comment>
<comment type="cofactor">
    <cofactor evidence="9">
        <name>Mn(2+)</name>
        <dbReference type="ChEBI" id="CHEBI:29035"/>
    </cofactor>
    <cofactor evidence="9">
        <name>Mg(2+)</name>
        <dbReference type="ChEBI" id="CHEBI:18420"/>
    </cofactor>
    <text evidence="9">Manganese or magnesium. Binds 1 divalent metal ion per monomer in the absence of substrate. May bind a second metal ion after substrate binding.</text>
</comment>
<evidence type="ECO:0000256" key="6">
    <source>
        <dbReference type="ARBA" id="ARBA00022759"/>
    </source>
</evidence>
<accession>A0A9J7YEZ3</accession>
<dbReference type="PANTHER" id="PTHR10954">
    <property type="entry name" value="RIBONUCLEASE H2 SUBUNIT A"/>
    <property type="match status" value="1"/>
</dbReference>
<reference evidence="12" key="1">
    <citation type="submission" date="2025-08" db="UniProtKB">
        <authorList>
            <consortium name="Ensembl"/>
        </authorList>
    </citation>
    <scope>IDENTIFICATION</scope>
</reference>
<evidence type="ECO:0000256" key="5">
    <source>
        <dbReference type="ARBA" id="ARBA00022723"/>
    </source>
</evidence>
<keyword evidence="13" id="KW-1185">Reference proteome</keyword>
<feature type="domain" description="RNase H type-2" evidence="11">
    <location>
        <begin position="81"/>
        <end position="303"/>
    </location>
</feature>
<dbReference type="GO" id="GO:0006298">
    <property type="term" value="P:mismatch repair"/>
    <property type="evidence" value="ECO:0007669"/>
    <property type="project" value="TreeGrafter"/>
</dbReference>
<evidence type="ECO:0000259" key="11">
    <source>
        <dbReference type="PROSITE" id="PS51975"/>
    </source>
</evidence>
<dbReference type="AlphaFoldDB" id="A0A9J7YEZ3"/>
<evidence type="ECO:0000313" key="13">
    <source>
        <dbReference type="Proteomes" id="UP001108240"/>
    </source>
</evidence>
<dbReference type="InterPro" id="IPR036397">
    <property type="entry name" value="RNaseH_sf"/>
</dbReference>
<dbReference type="Pfam" id="PF01351">
    <property type="entry name" value="RNase_HII"/>
    <property type="match status" value="1"/>
</dbReference>
<evidence type="ECO:0000256" key="4">
    <source>
        <dbReference type="ARBA" id="ARBA00022722"/>
    </source>
</evidence>
<evidence type="ECO:0000256" key="2">
    <source>
        <dbReference type="ARBA" id="ARBA00001946"/>
    </source>
</evidence>
<evidence type="ECO:0000256" key="10">
    <source>
        <dbReference type="RuleBase" id="RU003515"/>
    </source>
</evidence>
<comment type="catalytic activity">
    <reaction evidence="1 9 10">
        <text>Endonucleolytic cleavage to 5'-phosphomonoester.</text>
        <dbReference type="EC" id="3.1.26.4"/>
    </reaction>
</comment>
<name>A0A9J7YEZ3_CYPCA</name>
<keyword evidence="7 9" id="KW-0378">Hydrolase</keyword>
<dbReference type="SUPFAM" id="SSF53098">
    <property type="entry name" value="Ribonuclease H-like"/>
    <property type="match status" value="1"/>
</dbReference>
<dbReference type="GO" id="GO:0043137">
    <property type="term" value="P:DNA replication, removal of RNA primer"/>
    <property type="evidence" value="ECO:0007669"/>
    <property type="project" value="TreeGrafter"/>
</dbReference>
<keyword evidence="4 9" id="KW-0540">Nuclease</keyword>
<dbReference type="GO" id="GO:0003723">
    <property type="term" value="F:RNA binding"/>
    <property type="evidence" value="ECO:0007669"/>
    <property type="project" value="UniProtKB-UniRule"/>
</dbReference>
<dbReference type="PROSITE" id="PS51975">
    <property type="entry name" value="RNASE_H_2"/>
    <property type="match status" value="1"/>
</dbReference>
<sequence>MSCVFKYVSVRLIFLCSNKYPLSFQYCRSKFTLLCHTRANSVFPVEARCKHTDMDLSDFEADNSVSCRLSSSIPDECKTEDCCLGIDEAGRGPVLGPMVYGICFCPVSRKEDLKNLKVADSKTLTEAERENLFLKIDEAKDFVGWALQILSPNTISTSMLQRAKYNLNALSHDAAIGLVQHALDCGVQLKEVFVDTVGPAEKYQDKLSQRFPGVEVTVRPKADSLFPIVSAASICAKVARDHAVKSWKFAEDLGEVDTDYGSGYPNGTTMRKMGKKPLLVRITPQCCRISAAANRQSSHTHETHTAFSLSANSRASTHSEHKHCPSMTEALNISQNTRQLEMSSIISQIMNCT</sequence>
<evidence type="ECO:0000256" key="8">
    <source>
        <dbReference type="ARBA" id="ARBA00024981"/>
    </source>
</evidence>
<evidence type="ECO:0000256" key="9">
    <source>
        <dbReference type="PROSITE-ProRule" id="PRU01319"/>
    </source>
</evidence>
<dbReference type="InterPro" id="IPR012337">
    <property type="entry name" value="RNaseH-like_sf"/>
</dbReference>
<dbReference type="CDD" id="cd07181">
    <property type="entry name" value="RNase_HII_eukaryota_like"/>
    <property type="match status" value="1"/>
</dbReference>
<protein>
    <recommendedName>
        <fullName evidence="10">Ribonuclease</fullName>
        <ecNumber evidence="10">3.1.26.4</ecNumber>
    </recommendedName>
</protein>
<evidence type="ECO:0000256" key="3">
    <source>
        <dbReference type="ARBA" id="ARBA00007058"/>
    </source>
</evidence>
<feature type="binding site" evidence="9">
    <location>
        <position position="195"/>
    </location>
    <ligand>
        <name>a divalent metal cation</name>
        <dbReference type="ChEBI" id="CHEBI:60240"/>
    </ligand>
</feature>
<dbReference type="InterPro" id="IPR024567">
    <property type="entry name" value="RNase_HII/HIII_dom"/>
</dbReference>
<dbReference type="GO" id="GO:0004523">
    <property type="term" value="F:RNA-DNA hybrid ribonuclease activity"/>
    <property type="evidence" value="ECO:0007669"/>
    <property type="project" value="UniProtKB-UniRule"/>
</dbReference>
<comment type="similarity">
    <text evidence="3">Belongs to the RNase HII family. Eukaryotic subfamily.</text>
</comment>
<organism evidence="12 13">
    <name type="scientific">Cyprinus carpio carpio</name>
    <dbReference type="NCBI Taxonomy" id="630221"/>
    <lineage>
        <taxon>Eukaryota</taxon>
        <taxon>Metazoa</taxon>
        <taxon>Chordata</taxon>
        <taxon>Craniata</taxon>
        <taxon>Vertebrata</taxon>
        <taxon>Euteleostomi</taxon>
        <taxon>Actinopterygii</taxon>
        <taxon>Neopterygii</taxon>
        <taxon>Teleostei</taxon>
        <taxon>Ostariophysi</taxon>
        <taxon>Cypriniformes</taxon>
        <taxon>Cyprinidae</taxon>
        <taxon>Cyprininae</taxon>
        <taxon>Cyprinus</taxon>
    </lineage>
</organism>
<keyword evidence="6 9" id="KW-0255">Endonuclease</keyword>
<dbReference type="InterPro" id="IPR004649">
    <property type="entry name" value="RNase_H2_suA"/>
</dbReference>
<dbReference type="Ensembl" id="ENSCCRT00000178996.1">
    <property type="protein sequence ID" value="ENSCCRP00000118779.1"/>
    <property type="gene ID" value="ENSCCRG00000000063.2"/>
</dbReference>
<evidence type="ECO:0000256" key="1">
    <source>
        <dbReference type="ARBA" id="ARBA00000077"/>
    </source>
</evidence>